<dbReference type="EC" id="5.4.99.62" evidence="2 6"/>
<dbReference type="InterPro" id="IPR023750">
    <property type="entry name" value="RbsD-like_sf"/>
</dbReference>
<comment type="pathway">
    <text evidence="6">Carbohydrate metabolism; D-ribose degradation; D-ribose 5-phosphate from beta-D-ribopyranose: step 1/2.</text>
</comment>
<dbReference type="GO" id="GO:0048029">
    <property type="term" value="F:monosaccharide binding"/>
    <property type="evidence" value="ECO:0007669"/>
    <property type="project" value="InterPro"/>
</dbReference>
<dbReference type="RefSeq" id="WP_061141405.1">
    <property type="nucleotide sequence ID" value="NZ_LNNH01000012.1"/>
</dbReference>
<comment type="caution">
    <text evidence="7">The sequence shown here is derived from an EMBL/GenBank/DDBJ whole genome shotgun (WGS) entry which is preliminary data.</text>
</comment>
<organism evidence="7 8">
    <name type="scientific">Peribacillus simplex</name>
    <dbReference type="NCBI Taxonomy" id="1478"/>
    <lineage>
        <taxon>Bacteria</taxon>
        <taxon>Bacillati</taxon>
        <taxon>Bacillota</taxon>
        <taxon>Bacilli</taxon>
        <taxon>Bacillales</taxon>
        <taxon>Bacillaceae</taxon>
        <taxon>Peribacillus</taxon>
    </lineage>
</organism>
<dbReference type="Proteomes" id="UP000064189">
    <property type="component" value="Unassembled WGS sequence"/>
</dbReference>
<comment type="subcellular location">
    <subcellularLocation>
        <location evidence="6">Cytoplasm</location>
    </subcellularLocation>
</comment>
<evidence type="ECO:0000256" key="2">
    <source>
        <dbReference type="ARBA" id="ARBA00012862"/>
    </source>
</evidence>
<sequence length="130" mass="14110">MKRQGIINSSIAKVLADLGHTDYIVVGDAGLPVPPGVIKIDLALTPGTPSFQAVVRAVHEDMVIEKVIAATEVIEKNPGQHQYMVQQFGEAIEYVSHEDFKKLSSKAKAVIRTGETTPYSNCILQSGVFF</sequence>
<dbReference type="UniPathway" id="UPA00916">
    <property type="reaction ID" value="UER00888"/>
</dbReference>
<evidence type="ECO:0000256" key="3">
    <source>
        <dbReference type="ARBA" id="ARBA00022490"/>
    </source>
</evidence>
<keyword evidence="8" id="KW-1185">Reference proteome</keyword>
<proteinExistence type="inferred from homology"/>
<feature type="active site" description="Proton donor" evidence="6">
    <location>
        <position position="20"/>
    </location>
</feature>
<name>A0A109N056_9BACI</name>
<dbReference type="Gene3D" id="3.40.1650.10">
    <property type="entry name" value="RbsD-like domain"/>
    <property type="match status" value="1"/>
</dbReference>
<dbReference type="PANTHER" id="PTHR37831">
    <property type="entry name" value="D-RIBOSE PYRANASE"/>
    <property type="match status" value="1"/>
</dbReference>
<feature type="binding site" evidence="6">
    <location>
        <position position="28"/>
    </location>
    <ligand>
        <name>substrate</name>
    </ligand>
</feature>
<keyword evidence="4 6" id="KW-0413">Isomerase</keyword>
<comment type="subunit">
    <text evidence="6">Homodecamer.</text>
</comment>
<evidence type="ECO:0000256" key="1">
    <source>
        <dbReference type="ARBA" id="ARBA00000223"/>
    </source>
</evidence>
<dbReference type="AlphaFoldDB" id="A0A109N056"/>
<feature type="binding site" evidence="6">
    <location>
        <begin position="119"/>
        <end position="121"/>
    </location>
    <ligand>
        <name>substrate</name>
    </ligand>
</feature>
<keyword evidence="3 6" id="KW-0963">Cytoplasm</keyword>
<protein>
    <recommendedName>
        <fullName evidence="2 6">D-ribose pyranase</fullName>
        <ecNumber evidence="2 6">5.4.99.62</ecNumber>
    </recommendedName>
</protein>
<evidence type="ECO:0000256" key="5">
    <source>
        <dbReference type="ARBA" id="ARBA00023277"/>
    </source>
</evidence>
<feature type="binding site" evidence="6">
    <location>
        <position position="97"/>
    </location>
    <ligand>
        <name>substrate</name>
    </ligand>
</feature>
<dbReference type="GO" id="GO:0016872">
    <property type="term" value="F:intramolecular lyase activity"/>
    <property type="evidence" value="ECO:0007669"/>
    <property type="project" value="UniProtKB-UniRule"/>
</dbReference>
<dbReference type="HAMAP" id="MF_01661">
    <property type="entry name" value="D_rib_pyranase"/>
    <property type="match status" value="1"/>
</dbReference>
<dbReference type="InterPro" id="IPR023064">
    <property type="entry name" value="D-ribose_pyranase"/>
</dbReference>
<dbReference type="Pfam" id="PF05025">
    <property type="entry name" value="RbsD_FucU"/>
    <property type="match status" value="1"/>
</dbReference>
<dbReference type="GO" id="GO:0005829">
    <property type="term" value="C:cytosol"/>
    <property type="evidence" value="ECO:0007669"/>
    <property type="project" value="TreeGrafter"/>
</dbReference>
<gene>
    <name evidence="6" type="primary">rbsD</name>
    <name evidence="7" type="ORF">AS888_15650</name>
</gene>
<keyword evidence="5 6" id="KW-0119">Carbohydrate metabolism</keyword>
<comment type="function">
    <text evidence="6">Catalyzes the interconversion of beta-pyran and beta-furan forms of D-ribose.</text>
</comment>
<comment type="similarity">
    <text evidence="6">Belongs to the RbsD / FucU family. RbsD subfamily.</text>
</comment>
<dbReference type="PANTHER" id="PTHR37831:SF1">
    <property type="entry name" value="D-RIBOSE PYRANASE"/>
    <property type="match status" value="1"/>
</dbReference>
<comment type="catalytic activity">
    <reaction evidence="1 6">
        <text>beta-D-ribopyranose = beta-D-ribofuranose</text>
        <dbReference type="Rhea" id="RHEA:25432"/>
        <dbReference type="ChEBI" id="CHEBI:27476"/>
        <dbReference type="ChEBI" id="CHEBI:47002"/>
        <dbReference type="EC" id="5.4.99.62"/>
    </reaction>
</comment>
<dbReference type="InterPro" id="IPR007721">
    <property type="entry name" value="RbsD_FucU"/>
</dbReference>
<evidence type="ECO:0000313" key="8">
    <source>
        <dbReference type="Proteomes" id="UP000064189"/>
    </source>
</evidence>
<evidence type="ECO:0000256" key="6">
    <source>
        <dbReference type="HAMAP-Rule" id="MF_01661"/>
    </source>
</evidence>
<reference evidence="7 8" key="1">
    <citation type="submission" date="2015-11" db="EMBL/GenBank/DDBJ databases">
        <title>Genome Sequence of Bacillus simplex strain VanAntwerpen2.</title>
        <authorList>
            <person name="Couger M.B."/>
        </authorList>
    </citation>
    <scope>NUCLEOTIDE SEQUENCE [LARGE SCALE GENOMIC DNA]</scope>
    <source>
        <strain evidence="7 8">VanAntwerpen02</strain>
    </source>
</reference>
<dbReference type="GO" id="GO:0062193">
    <property type="term" value="F:D-ribose pyranase activity"/>
    <property type="evidence" value="ECO:0007669"/>
    <property type="project" value="UniProtKB-EC"/>
</dbReference>
<dbReference type="SUPFAM" id="SSF102546">
    <property type="entry name" value="RbsD-like"/>
    <property type="match status" value="1"/>
</dbReference>
<accession>A0A109N056</accession>
<dbReference type="GO" id="GO:0019303">
    <property type="term" value="P:D-ribose catabolic process"/>
    <property type="evidence" value="ECO:0007669"/>
    <property type="project" value="UniProtKB-UniRule"/>
</dbReference>
<dbReference type="EMBL" id="LNNH01000012">
    <property type="protein sequence ID" value="KWW21051.1"/>
    <property type="molecule type" value="Genomic_DNA"/>
</dbReference>
<dbReference type="NCBIfam" id="NF008761">
    <property type="entry name" value="PRK11797.1"/>
    <property type="match status" value="1"/>
</dbReference>
<evidence type="ECO:0000256" key="4">
    <source>
        <dbReference type="ARBA" id="ARBA00023235"/>
    </source>
</evidence>
<evidence type="ECO:0000313" key="7">
    <source>
        <dbReference type="EMBL" id="KWW21051.1"/>
    </source>
</evidence>